<dbReference type="Proteomes" id="UP000065807">
    <property type="component" value="Chromosome"/>
</dbReference>
<dbReference type="KEGG" id="lpil:LIP_2921"/>
<accession>A0A0K2SNR4</accession>
<reference evidence="2" key="2">
    <citation type="journal article" date="2016" name="Int. J. Syst. Evol. Microbiol.">
        <title>Complete genome sequence and cell structure of Limnochorda pilosa, a Gram-negative spore-former within the phylum Firmicutes.</title>
        <authorList>
            <person name="Watanabe M."/>
            <person name="Kojima H."/>
            <person name="Fukui M."/>
        </authorList>
    </citation>
    <scope>NUCLEOTIDE SEQUENCE [LARGE SCALE GENOMIC DNA]</scope>
    <source>
        <strain evidence="2">HC45</strain>
    </source>
</reference>
<dbReference type="EMBL" id="AP014924">
    <property type="protein sequence ID" value="BAS28750.1"/>
    <property type="molecule type" value="Genomic_DNA"/>
</dbReference>
<reference evidence="2" key="1">
    <citation type="submission" date="2015-07" db="EMBL/GenBank/DDBJ databases">
        <title>Complete genome sequence and phylogenetic analysis of Limnochorda pilosa.</title>
        <authorList>
            <person name="Watanabe M."/>
            <person name="Kojima H."/>
            <person name="Fukui M."/>
        </authorList>
    </citation>
    <scope>NUCLEOTIDE SEQUENCE [LARGE SCALE GENOMIC DNA]</scope>
    <source>
        <strain evidence="2">HC45</strain>
    </source>
</reference>
<evidence type="ECO:0000313" key="1">
    <source>
        <dbReference type="EMBL" id="BAS28750.1"/>
    </source>
</evidence>
<evidence type="ECO:0000313" key="2">
    <source>
        <dbReference type="Proteomes" id="UP000065807"/>
    </source>
</evidence>
<protein>
    <submittedName>
        <fullName evidence="1">Uncharacterized protein</fullName>
    </submittedName>
</protein>
<dbReference type="AlphaFoldDB" id="A0A0K2SNR4"/>
<organism evidence="1 2">
    <name type="scientific">Limnochorda pilosa</name>
    <dbReference type="NCBI Taxonomy" id="1555112"/>
    <lineage>
        <taxon>Bacteria</taxon>
        <taxon>Bacillati</taxon>
        <taxon>Bacillota</taxon>
        <taxon>Limnochordia</taxon>
        <taxon>Limnochordales</taxon>
        <taxon>Limnochordaceae</taxon>
        <taxon>Limnochorda</taxon>
    </lineage>
</organism>
<gene>
    <name evidence="1" type="ORF">LIP_2921</name>
</gene>
<proteinExistence type="predicted"/>
<sequence length="137" mass="15380">MPGEGDEIVEVFPQDPVDLPQVDFQVLADHNVTKTCHAGEVTREASRKHAEISQREHVVPVFVAYCPSVGCHEVGGHVQHLLRAELQPMLDRPVLLRRRGQRFKRESLEAPKHLHRVEQVCQVFPNDAVVVRGVGEG</sequence>
<name>A0A0K2SNR4_LIMPI</name>
<keyword evidence="2" id="KW-1185">Reference proteome</keyword>